<name>A0A3E3EDY5_9FIRM</name>
<evidence type="ECO:0000313" key="4">
    <source>
        <dbReference type="EMBL" id="RGD84675.1"/>
    </source>
</evidence>
<keyword evidence="1" id="KW-1133">Transmembrane helix</keyword>
<keyword evidence="1" id="KW-0812">Transmembrane</keyword>
<dbReference type="RefSeq" id="WP_117581599.1">
    <property type="nucleotide sequence ID" value="NZ_QUSL01000015.1"/>
</dbReference>
<keyword evidence="1" id="KW-0472">Membrane</keyword>
<comment type="caution">
    <text evidence="4">The sequence shown here is derived from an EMBL/GenBank/DDBJ whole genome shotgun (WGS) entry which is preliminary data.</text>
</comment>
<dbReference type="InterPro" id="IPR008928">
    <property type="entry name" value="6-hairpin_glycosidase_sf"/>
</dbReference>
<reference evidence="4 5" key="1">
    <citation type="submission" date="2018-08" db="EMBL/GenBank/DDBJ databases">
        <title>A genome reference for cultivated species of the human gut microbiota.</title>
        <authorList>
            <person name="Zou Y."/>
            <person name="Xue W."/>
            <person name="Luo G."/>
        </authorList>
    </citation>
    <scope>NUCLEOTIDE SEQUENCE [LARGE SCALE GENOMIC DNA]</scope>
    <source>
        <strain evidence="4 5">OM06-4</strain>
    </source>
</reference>
<dbReference type="InterPro" id="IPR012341">
    <property type="entry name" value="6hp_glycosidase-like_sf"/>
</dbReference>
<dbReference type="Gene3D" id="1.50.10.10">
    <property type="match status" value="1"/>
</dbReference>
<proteinExistence type="predicted"/>
<evidence type="ECO:0000259" key="3">
    <source>
        <dbReference type="Pfam" id="PF13313"/>
    </source>
</evidence>
<accession>A0A3E3EDY5</accession>
<dbReference type="EMBL" id="QUSL01000015">
    <property type="protein sequence ID" value="RGD84675.1"/>
    <property type="molecule type" value="Genomic_DNA"/>
</dbReference>
<dbReference type="Gene3D" id="1.20.1270.90">
    <property type="entry name" value="AF1782-like"/>
    <property type="match status" value="2"/>
</dbReference>
<evidence type="ECO:0000313" key="5">
    <source>
        <dbReference type="Proteomes" id="UP000261032"/>
    </source>
</evidence>
<feature type="transmembrane region" description="Helical" evidence="1">
    <location>
        <begin position="1131"/>
        <end position="1149"/>
    </location>
</feature>
<evidence type="ECO:0000256" key="2">
    <source>
        <dbReference type="SAM" id="SignalP"/>
    </source>
</evidence>
<dbReference type="Pfam" id="PF13313">
    <property type="entry name" value="DUF4082"/>
    <property type="match status" value="1"/>
</dbReference>
<dbReference type="Proteomes" id="UP000261032">
    <property type="component" value="Unassembled WGS sequence"/>
</dbReference>
<dbReference type="InterPro" id="IPR025141">
    <property type="entry name" value="DUF4082"/>
</dbReference>
<dbReference type="AlphaFoldDB" id="A0A3E3EDY5"/>
<sequence length="1156" mass="128091">MKKQLKKIMTIVLTAGMVISLLGTPSFAVEHVGTSDAAKEMYKNTYANLTNRITNRGYAPTSLTGAYEGMFIRDSSIQVMAQNAYGDYQKSRQVLNFLLSYQQGLGADYAQHIVPDYEDEEFGNSYLSQGETAQTQNLYTSQTFSDHALFGLKGPNNGGGVAFQTDSDKVTSISIFTNSTGNDVLTGSLRTNITDASTELISKEITVTASGWQTFTFDQPITVKKGETYHFFVQSNNGIAMFGKADGKPADNAIMGYNYDVPVLGGFAESAYPAFKLNGNDDKKTDNSFMSNTDHSIALFLINATTNNSAFAFVPNSDSICSFRVYLTGSAPVTFKLTTEPGNEAKTIKTISQTVSSNGWQTVDFGENIPVTPGQKYYVHITTTSGQVIACGSSMFAGSVASMNWENNVWSQTGYVIAAEVFSEVDIAQSPYAQKISLNGDAIQAVSFTADANVAGGNLIGELRESLNSKAIALGEIAIEKAGVQNYQIDFGKEVKVAADKDYYFVLWAENNDYVQWNYNPALKASAYSLNGDNWDSHDFDFELDILPLYSGDYRVPLMTIGDKNIGIQEILSLDQYVTAVDVLLGKNNLEEGIAIATLYKGYGAEAIKVDDAAIDISKLSSSGQMVHLEFSLSLEQVDKTQSYYLEIKAPQNSDNTITWYGSKNVDNLVTLYNGTAVAGEAGYVAYKSNLHTLSNHVQIDGNYMLIHAWAQFVNGCKKTVENQEFIKKSYPIIKRFANYYIDQGYISDEYNLMRNDSFEHSREGRYWKSYDLITNVFASQALYELSALAKEFGDSDSAIKWADTSATLTKGINEYLTTEVDGVKIYAELYDIDNNMKFIKGMSWVNWAPMAAQWYAMDEKIMQNTYDIYAKYDSQDYDDYKMLDVVYDFDTQQSGNHIIGKGLAWEIMFNRVKDDNEKLDYLASFILDHSTPGGVYPETYQPNGNFSDVGNQEHASWQHYAMSCAYPELTKTYSLQILEELINEIQVLDAKLYTPDSYAKLSRALDAAISGYNVENITKEQCDALYEALLAAKNELTYLDADYQAVDAAIVAAEKLNKDDYKDFSKVEAAINAVVRGKNITQQAEVDAMAKAINDAIDTLEKKEGSVTPINSIKPVDKKPVVPNTGDENLMSLYISLIGIMAGLFVIIKKRKNIY</sequence>
<feature type="chain" id="PRO_5017672249" evidence="2">
    <location>
        <begin position="29"/>
        <end position="1156"/>
    </location>
</feature>
<feature type="domain" description="DUF4082" evidence="3">
    <location>
        <begin position="160"/>
        <end position="240"/>
    </location>
</feature>
<dbReference type="SUPFAM" id="SSF48208">
    <property type="entry name" value="Six-hairpin glycosidases"/>
    <property type="match status" value="1"/>
</dbReference>
<dbReference type="GO" id="GO:0005975">
    <property type="term" value="P:carbohydrate metabolic process"/>
    <property type="evidence" value="ECO:0007669"/>
    <property type="project" value="InterPro"/>
</dbReference>
<organism evidence="4 5">
    <name type="scientific">Thomasclavelia ramosa</name>
    <dbReference type="NCBI Taxonomy" id="1547"/>
    <lineage>
        <taxon>Bacteria</taxon>
        <taxon>Bacillati</taxon>
        <taxon>Bacillota</taxon>
        <taxon>Erysipelotrichia</taxon>
        <taxon>Erysipelotrichales</taxon>
        <taxon>Coprobacillaceae</taxon>
        <taxon>Thomasclavelia</taxon>
    </lineage>
</organism>
<gene>
    <name evidence="4" type="ORF">DXB93_10320</name>
</gene>
<feature type="signal peptide" evidence="2">
    <location>
        <begin position="1"/>
        <end position="28"/>
    </location>
</feature>
<evidence type="ECO:0000256" key="1">
    <source>
        <dbReference type="SAM" id="Phobius"/>
    </source>
</evidence>
<dbReference type="NCBIfam" id="TIGR01167">
    <property type="entry name" value="LPXTG_anchor"/>
    <property type="match status" value="1"/>
</dbReference>
<keyword evidence="2" id="KW-0732">Signal</keyword>
<protein>
    <submittedName>
        <fullName evidence="4">DUF4082 domain-containing protein</fullName>
    </submittedName>
</protein>